<dbReference type="PANTHER" id="PTHR43221">
    <property type="entry name" value="PROTEASE HTPX"/>
    <property type="match status" value="1"/>
</dbReference>
<reference evidence="14 15" key="2">
    <citation type="journal article" date="2010" name="Stand. Genomic Sci.">
        <title>Complete genome sequence of Sulfurospirillum deleyianum type strain (5175).</title>
        <authorList>
            <person name="Sikorski J."/>
            <person name="Lapidus A."/>
            <person name="Copeland A."/>
            <person name="Glavina Del Rio T."/>
            <person name="Nolan M."/>
            <person name="Lucas S."/>
            <person name="Chen F."/>
            <person name="Tice H."/>
            <person name="Cheng J.F."/>
            <person name="Saunders E."/>
            <person name="Bruce D."/>
            <person name="Goodwin L."/>
            <person name="Pitluck S."/>
            <person name="Ovchinnikova G."/>
            <person name="Pati A."/>
            <person name="Ivanova N."/>
            <person name="Mavromatis K."/>
            <person name="Chen A."/>
            <person name="Palaniappan K."/>
            <person name="Chain P."/>
            <person name="Land M."/>
            <person name="Hauser L."/>
            <person name="Chang Y.J."/>
            <person name="Jeffries C.D."/>
            <person name="Brettin T."/>
            <person name="Detter J.C."/>
            <person name="Han C."/>
            <person name="Rohde M."/>
            <person name="Lang E."/>
            <person name="Spring S."/>
            <person name="Goker M."/>
            <person name="Bristow J."/>
            <person name="Eisen J.A."/>
            <person name="Markowitz V."/>
            <person name="Hugenholtz P."/>
            <person name="Kyrpides N.C."/>
            <person name="Klenk H.P."/>
        </authorList>
    </citation>
    <scope>NUCLEOTIDE SEQUENCE [LARGE SCALE GENOMIC DNA]</scope>
    <source>
        <strain evidence="15">ATCC 51133 / DSM 6946 / 5175</strain>
    </source>
</reference>
<dbReference type="EC" id="3.4.24.-" evidence="12"/>
<keyword evidence="11 12" id="KW-0472">Membrane</keyword>
<dbReference type="GO" id="GO:0005886">
    <property type="term" value="C:plasma membrane"/>
    <property type="evidence" value="ECO:0007669"/>
    <property type="project" value="UniProtKB-SubCell"/>
</dbReference>
<dbReference type="AlphaFoldDB" id="D1B194"/>
<dbReference type="InterPro" id="IPR001915">
    <property type="entry name" value="Peptidase_M48"/>
</dbReference>
<evidence type="ECO:0000256" key="10">
    <source>
        <dbReference type="ARBA" id="ARBA00023049"/>
    </source>
</evidence>
<evidence type="ECO:0000256" key="12">
    <source>
        <dbReference type="HAMAP-Rule" id="MF_00188"/>
    </source>
</evidence>
<feature type="transmembrane region" description="Helical" evidence="12">
    <location>
        <begin position="7"/>
        <end position="24"/>
    </location>
</feature>
<dbReference type="Gene3D" id="3.30.2010.10">
    <property type="entry name" value="Metalloproteases ('zincins'), catalytic domain"/>
    <property type="match status" value="1"/>
</dbReference>
<reference evidence="15" key="1">
    <citation type="submission" date="2009-11" db="EMBL/GenBank/DDBJ databases">
        <title>The complete genome of Sulfurospirillum deleyianum DSM 6946.</title>
        <authorList>
            <consortium name="US DOE Joint Genome Institute (JGI-PGF)"/>
            <person name="Lucas S."/>
            <person name="Copeland A."/>
            <person name="Lapidus A."/>
            <person name="Glavina del Rio T."/>
            <person name="Dalin E."/>
            <person name="Tice H."/>
            <person name="Bruce D."/>
            <person name="Goodwin L."/>
            <person name="Pitluck S."/>
            <person name="Kyrpides N."/>
            <person name="Mavromatis K."/>
            <person name="Ivanova N."/>
            <person name="Ovchinnikova G."/>
            <person name="Munk A.C."/>
            <person name="Lu M."/>
            <person name="Brettin T."/>
            <person name="Detter J.C."/>
            <person name="Han C."/>
            <person name="Tapia R."/>
            <person name="Larimer F."/>
            <person name="Land M."/>
            <person name="Hauser L."/>
            <person name="Markowitz V."/>
            <person name="Cheng J.F."/>
            <person name="Hugenholtz P."/>
            <person name="Woyke T."/>
            <person name="Wu D."/>
            <person name="Aumann P."/>
            <person name="Schneider S."/>
            <person name="Lang E."/>
            <person name="Spring S."/>
            <person name="Klenk H.P."/>
            <person name="Eisen J.A."/>
        </authorList>
    </citation>
    <scope>NUCLEOTIDE SEQUENCE [LARGE SCALE GENOMIC DNA]</scope>
    <source>
        <strain evidence="15">ATCC 51133 / DSM 6946 / 5175</strain>
    </source>
</reference>
<comment type="similarity">
    <text evidence="2 12">Belongs to the peptidase M48B family.</text>
</comment>
<keyword evidence="12" id="KW-0997">Cell inner membrane</keyword>
<keyword evidence="7 12" id="KW-0378">Hydrolase</keyword>
<proteinExistence type="inferred from homology"/>
<dbReference type="NCBIfam" id="NF002826">
    <property type="entry name" value="PRK03001.1"/>
    <property type="match status" value="1"/>
</dbReference>
<keyword evidence="9 12" id="KW-1133">Transmembrane helix</keyword>
<dbReference type="KEGG" id="sdl:Sdel_0833"/>
<gene>
    <name evidence="12" type="primary">htpX</name>
    <name evidence="14" type="ordered locus">Sdel_0833</name>
</gene>
<dbReference type="GO" id="GO:0004222">
    <property type="term" value="F:metalloendopeptidase activity"/>
    <property type="evidence" value="ECO:0007669"/>
    <property type="project" value="UniProtKB-UniRule"/>
</dbReference>
<comment type="cofactor">
    <cofactor evidence="12">
        <name>Zn(2+)</name>
        <dbReference type="ChEBI" id="CHEBI:29105"/>
    </cofactor>
    <text evidence="12">Binds 1 zinc ion per subunit.</text>
</comment>
<evidence type="ECO:0000256" key="1">
    <source>
        <dbReference type="ARBA" id="ARBA00004651"/>
    </source>
</evidence>
<feature type="transmembrane region" description="Helical" evidence="12">
    <location>
        <begin position="138"/>
        <end position="157"/>
    </location>
</feature>
<dbReference type="HAMAP" id="MF_00188">
    <property type="entry name" value="Pept_M48_protease_HtpX"/>
    <property type="match status" value="1"/>
</dbReference>
<protein>
    <recommendedName>
        <fullName evidence="12">Protease HtpX homolog</fullName>
        <ecNumber evidence="12">3.4.24.-</ecNumber>
    </recommendedName>
</protein>
<feature type="binding site" evidence="12">
    <location>
        <position position="202"/>
    </location>
    <ligand>
        <name>Zn(2+)</name>
        <dbReference type="ChEBI" id="CHEBI:29105"/>
        <note>catalytic</note>
    </ligand>
</feature>
<comment type="subcellular location">
    <subcellularLocation>
        <location evidence="12">Cell inner membrane</location>
        <topology evidence="12">Multi-pass membrane protein</topology>
    </subcellularLocation>
    <subcellularLocation>
        <location evidence="1">Cell membrane</location>
        <topology evidence="1">Multi-pass membrane protein</topology>
    </subcellularLocation>
</comment>
<evidence type="ECO:0000256" key="3">
    <source>
        <dbReference type="ARBA" id="ARBA00022475"/>
    </source>
</evidence>
<feature type="domain" description="Peptidase M48" evidence="13">
    <location>
        <begin position="64"/>
        <end position="276"/>
    </location>
</feature>
<keyword evidence="4 12" id="KW-0645">Protease</keyword>
<evidence type="ECO:0000256" key="7">
    <source>
        <dbReference type="ARBA" id="ARBA00022801"/>
    </source>
</evidence>
<dbReference type="GO" id="GO:0006508">
    <property type="term" value="P:proteolysis"/>
    <property type="evidence" value="ECO:0007669"/>
    <property type="project" value="UniProtKB-KW"/>
</dbReference>
<dbReference type="CDD" id="cd07336">
    <property type="entry name" value="M48B_HtpX_like"/>
    <property type="match status" value="1"/>
</dbReference>
<evidence type="ECO:0000256" key="8">
    <source>
        <dbReference type="ARBA" id="ARBA00022833"/>
    </source>
</evidence>
<name>D1B194_SULD5</name>
<evidence type="ECO:0000313" key="15">
    <source>
        <dbReference type="Proteomes" id="UP000002222"/>
    </source>
</evidence>
<evidence type="ECO:0000256" key="11">
    <source>
        <dbReference type="ARBA" id="ARBA00023136"/>
    </source>
</evidence>
<dbReference type="STRING" id="525898.Sdel_0833"/>
<dbReference type="Proteomes" id="UP000002222">
    <property type="component" value="Chromosome"/>
</dbReference>
<feature type="transmembrane region" description="Helical" evidence="12">
    <location>
        <begin position="30"/>
        <end position="47"/>
    </location>
</feature>
<dbReference type="GO" id="GO:0008270">
    <property type="term" value="F:zinc ion binding"/>
    <property type="evidence" value="ECO:0007669"/>
    <property type="project" value="UniProtKB-UniRule"/>
</dbReference>
<feature type="binding site" evidence="12">
    <location>
        <position position="134"/>
    </location>
    <ligand>
        <name>Zn(2+)</name>
        <dbReference type="ChEBI" id="CHEBI:29105"/>
        <note>catalytic</note>
    </ligand>
</feature>
<evidence type="ECO:0000256" key="9">
    <source>
        <dbReference type="ARBA" id="ARBA00022989"/>
    </source>
</evidence>
<keyword evidence="15" id="KW-1185">Reference proteome</keyword>
<dbReference type="EMBL" id="CP001816">
    <property type="protein sequence ID" value="ACZ11864.1"/>
    <property type="molecule type" value="Genomic_DNA"/>
</dbReference>
<evidence type="ECO:0000313" key="14">
    <source>
        <dbReference type="EMBL" id="ACZ11864.1"/>
    </source>
</evidence>
<keyword evidence="3 12" id="KW-1003">Cell membrane</keyword>
<feature type="binding site" evidence="12">
    <location>
        <position position="130"/>
    </location>
    <ligand>
        <name>Zn(2+)</name>
        <dbReference type="ChEBI" id="CHEBI:29105"/>
        <note>catalytic</note>
    </ligand>
</feature>
<evidence type="ECO:0000256" key="6">
    <source>
        <dbReference type="ARBA" id="ARBA00022723"/>
    </source>
</evidence>
<dbReference type="OrthoDB" id="15218at2"/>
<evidence type="ECO:0000256" key="4">
    <source>
        <dbReference type="ARBA" id="ARBA00022670"/>
    </source>
</evidence>
<dbReference type="PANTHER" id="PTHR43221:SF1">
    <property type="entry name" value="PROTEASE HTPX"/>
    <property type="match status" value="1"/>
</dbReference>
<keyword evidence="8 12" id="KW-0862">Zinc</keyword>
<sequence length="283" mass="31036">MEVVKTVVLLTLMTLLFVWVGGIMGGTQGMLIALVMAGVMNFVSYFYSDTLVLRHYHAVEVSPKEAKGLFEIVQKLANRAAIPMPKVYIIPDHTPNAFATGRNPQNAAVAVTEGLLELLDENEVEAVLAHELSHVRHYDILIGTIAATIAGAIAMIANMLQFGAMFGGDRENRPNPILMLVLSLVLPLAAGVIQMAISRNREYMADEGAARLTRHPEWLQSALSKLSTYNKRGTVHEATTESAHMFIINPFAGKNISFASLFSTHPSTEDRIARLEVLKSQIR</sequence>
<accession>D1B194</accession>
<feature type="active site" evidence="12">
    <location>
        <position position="131"/>
    </location>
</feature>
<evidence type="ECO:0000256" key="5">
    <source>
        <dbReference type="ARBA" id="ARBA00022692"/>
    </source>
</evidence>
<dbReference type="InterPro" id="IPR050083">
    <property type="entry name" value="HtpX_protease"/>
</dbReference>
<feature type="transmembrane region" description="Helical" evidence="12">
    <location>
        <begin position="177"/>
        <end position="197"/>
    </location>
</feature>
<dbReference type="InterPro" id="IPR022919">
    <property type="entry name" value="Pept_M48_protease_HtpX"/>
</dbReference>
<evidence type="ECO:0000259" key="13">
    <source>
        <dbReference type="Pfam" id="PF01435"/>
    </source>
</evidence>
<dbReference type="Pfam" id="PF01435">
    <property type="entry name" value="Peptidase_M48"/>
    <property type="match status" value="1"/>
</dbReference>
<organism evidence="14 15">
    <name type="scientific">Sulfurospirillum deleyianum (strain ATCC 51133 / DSM 6946 / 5175)</name>
    <dbReference type="NCBI Taxonomy" id="525898"/>
    <lineage>
        <taxon>Bacteria</taxon>
        <taxon>Pseudomonadati</taxon>
        <taxon>Campylobacterota</taxon>
        <taxon>Epsilonproteobacteria</taxon>
        <taxon>Campylobacterales</taxon>
        <taxon>Sulfurospirillaceae</taxon>
        <taxon>Sulfurospirillum</taxon>
    </lineage>
</organism>
<evidence type="ECO:0000256" key="2">
    <source>
        <dbReference type="ARBA" id="ARBA00009779"/>
    </source>
</evidence>
<keyword evidence="10 12" id="KW-0482">Metalloprotease</keyword>
<keyword evidence="6 12" id="KW-0479">Metal-binding</keyword>
<keyword evidence="5 12" id="KW-0812">Transmembrane</keyword>
<dbReference type="HOGENOM" id="CLU_042266_3_0_7"/>
<dbReference type="RefSeq" id="WP_012856628.1">
    <property type="nucleotide sequence ID" value="NC_013512.1"/>
</dbReference>
<dbReference type="eggNOG" id="COG0501">
    <property type="taxonomic scope" value="Bacteria"/>
</dbReference>